<keyword evidence="11" id="KW-1185">Reference proteome</keyword>
<dbReference type="EMBL" id="CABVQD010000001">
    <property type="protein sequence ID" value="VWB07292.1"/>
    <property type="molecule type" value="Genomic_DNA"/>
</dbReference>
<keyword evidence="6 9" id="KW-1133">Transmembrane helix</keyword>
<keyword evidence="2" id="KW-0813">Transport</keyword>
<keyword evidence="7 9" id="KW-0472">Membrane</keyword>
<evidence type="ECO:0000313" key="11">
    <source>
        <dbReference type="Proteomes" id="UP000494330"/>
    </source>
</evidence>
<comment type="similarity">
    <text evidence="8">Belongs to the binding-protein-dependent transport system permease family. LivHM subfamily.</text>
</comment>
<dbReference type="GO" id="GO:0006865">
    <property type="term" value="P:amino acid transport"/>
    <property type="evidence" value="ECO:0007669"/>
    <property type="project" value="UniProtKB-KW"/>
</dbReference>
<comment type="subcellular location">
    <subcellularLocation>
        <location evidence="1">Cell membrane</location>
        <topology evidence="1">Multi-pass membrane protein</topology>
    </subcellularLocation>
</comment>
<evidence type="ECO:0000256" key="5">
    <source>
        <dbReference type="ARBA" id="ARBA00022970"/>
    </source>
</evidence>
<dbReference type="InterPro" id="IPR052157">
    <property type="entry name" value="BCAA_transport_permease"/>
</dbReference>
<dbReference type="AlphaFoldDB" id="A0A6J5DD33"/>
<dbReference type="PANTHER" id="PTHR11795:SF445">
    <property type="entry name" value="AMINO ACID ABC TRANSPORTER PERMEASE PROTEIN"/>
    <property type="match status" value="1"/>
</dbReference>
<dbReference type="Pfam" id="PF02653">
    <property type="entry name" value="BPD_transp_2"/>
    <property type="match status" value="1"/>
</dbReference>
<dbReference type="InterPro" id="IPR001851">
    <property type="entry name" value="ABC_transp_permease"/>
</dbReference>
<keyword evidence="5" id="KW-0029">Amino-acid transport</keyword>
<evidence type="ECO:0000256" key="7">
    <source>
        <dbReference type="ARBA" id="ARBA00023136"/>
    </source>
</evidence>
<organism evidence="10 11">
    <name type="scientific">Burkholderia paludis</name>
    <dbReference type="NCBI Taxonomy" id="1506587"/>
    <lineage>
        <taxon>Bacteria</taxon>
        <taxon>Pseudomonadati</taxon>
        <taxon>Pseudomonadota</taxon>
        <taxon>Betaproteobacteria</taxon>
        <taxon>Burkholderiales</taxon>
        <taxon>Burkholderiaceae</taxon>
        <taxon>Burkholderia</taxon>
        <taxon>Burkholderia cepacia complex</taxon>
    </lineage>
</organism>
<reference evidence="10 11" key="1">
    <citation type="submission" date="2019-09" db="EMBL/GenBank/DDBJ databases">
        <authorList>
            <person name="Depoorter E."/>
        </authorList>
    </citation>
    <scope>NUCLEOTIDE SEQUENCE [LARGE SCALE GENOMIC DNA]</scope>
    <source>
        <strain evidence="10">LMG 30113</strain>
    </source>
</reference>
<feature type="transmembrane region" description="Helical" evidence="9">
    <location>
        <begin position="104"/>
        <end position="126"/>
    </location>
</feature>
<evidence type="ECO:0000256" key="8">
    <source>
        <dbReference type="ARBA" id="ARBA00037998"/>
    </source>
</evidence>
<dbReference type="GO" id="GO:0005886">
    <property type="term" value="C:plasma membrane"/>
    <property type="evidence" value="ECO:0007669"/>
    <property type="project" value="UniProtKB-SubCell"/>
</dbReference>
<dbReference type="CDD" id="cd06582">
    <property type="entry name" value="TM_PBP1_LivH_like"/>
    <property type="match status" value="1"/>
</dbReference>
<evidence type="ECO:0000256" key="3">
    <source>
        <dbReference type="ARBA" id="ARBA00022475"/>
    </source>
</evidence>
<evidence type="ECO:0000256" key="1">
    <source>
        <dbReference type="ARBA" id="ARBA00004651"/>
    </source>
</evidence>
<dbReference type="Proteomes" id="UP000494330">
    <property type="component" value="Unassembled WGS sequence"/>
</dbReference>
<dbReference type="GO" id="GO:0022857">
    <property type="term" value="F:transmembrane transporter activity"/>
    <property type="evidence" value="ECO:0007669"/>
    <property type="project" value="InterPro"/>
</dbReference>
<feature type="transmembrane region" description="Helical" evidence="9">
    <location>
        <begin position="20"/>
        <end position="43"/>
    </location>
</feature>
<evidence type="ECO:0000256" key="9">
    <source>
        <dbReference type="SAM" id="Phobius"/>
    </source>
</evidence>
<evidence type="ECO:0000256" key="4">
    <source>
        <dbReference type="ARBA" id="ARBA00022692"/>
    </source>
</evidence>
<feature type="transmembrane region" description="Helical" evidence="9">
    <location>
        <begin position="146"/>
        <end position="167"/>
    </location>
</feature>
<keyword evidence="3" id="KW-1003">Cell membrane</keyword>
<accession>A0A6J5DD33</accession>
<proteinExistence type="inferred from homology"/>
<feature type="transmembrane region" description="Helical" evidence="9">
    <location>
        <begin position="73"/>
        <end position="92"/>
    </location>
</feature>
<name>A0A6J5DD33_9BURK</name>
<gene>
    <name evidence="10" type="ORF">BPA30113_00028</name>
</gene>
<feature type="transmembrane region" description="Helical" evidence="9">
    <location>
        <begin position="199"/>
        <end position="222"/>
    </location>
</feature>
<evidence type="ECO:0000256" key="2">
    <source>
        <dbReference type="ARBA" id="ARBA00022448"/>
    </source>
</evidence>
<evidence type="ECO:0000256" key="6">
    <source>
        <dbReference type="ARBA" id="ARBA00022989"/>
    </source>
</evidence>
<dbReference type="PANTHER" id="PTHR11795">
    <property type="entry name" value="BRANCHED-CHAIN AMINO ACID TRANSPORT SYSTEM PERMEASE PROTEIN LIVH"/>
    <property type="match status" value="1"/>
</dbReference>
<protein>
    <submittedName>
        <fullName evidence="10">Putative branched-chain amino acid transporter</fullName>
    </submittedName>
</protein>
<feature type="transmembrane region" description="Helical" evidence="9">
    <location>
        <begin position="270"/>
        <end position="289"/>
    </location>
</feature>
<evidence type="ECO:0000313" key="10">
    <source>
        <dbReference type="EMBL" id="VWB07292.1"/>
    </source>
</evidence>
<feature type="transmembrane region" description="Helical" evidence="9">
    <location>
        <begin position="228"/>
        <end position="258"/>
    </location>
</feature>
<keyword evidence="4 9" id="KW-0812">Transmembrane</keyword>
<dbReference type="RefSeq" id="WP_052001446.1">
    <property type="nucleotide sequence ID" value="NZ_CABVQD010000001.1"/>
</dbReference>
<sequence>MLEYSLPDLSVVLNGLVSGLLLGGMLALTALGLSIALGVMRLVNLAHGELLVGGAYLGFFLAQYTGLDPLLCLPLVAVVTGAIALPFHGILIRPLANKGTEAPMMTMFGVSIILQNVYLLCFSADTRAINTSYAARPLTAGPVTVAEIYVIGFAVSVALTLGVHGLVTRTGFGRALRAAAVDPAAAAVMGVDVAKVHALTFALGAACAAMGGVLIATAFSFTPASGSTYLLMCFAVVVMGGIGNISGTLAAGITLGVLQSIGALVLGDGYRDLVGLVIFLFALALRPQGMVSGVR</sequence>